<sequence>MKRSKHQYHHIISNLSFIEFLVALSLFIAVCGIQLTNELAAFDTVHFVVAVLVSIPLYLFRRWTHKRQPEPPTRFTVRLLTLALSLLALIEAQTPLKIINTLCFALLMFAVVTPPNKQGE</sequence>
<feature type="transmembrane region" description="Helical" evidence="1">
    <location>
        <begin position="41"/>
        <end position="60"/>
    </location>
</feature>
<dbReference type="AlphaFoldDB" id="A0A1E5CSH7"/>
<evidence type="ECO:0000313" key="3">
    <source>
        <dbReference type="Proteomes" id="UP000094165"/>
    </source>
</evidence>
<dbReference type="Proteomes" id="UP000094165">
    <property type="component" value="Unassembled WGS sequence"/>
</dbReference>
<gene>
    <name evidence="2" type="ORF">A130_07210</name>
</gene>
<name>A0A1E5CSH7_9VIBR</name>
<comment type="caution">
    <text evidence="2">The sequence shown here is derived from an EMBL/GenBank/DDBJ whole genome shotgun (WGS) entry which is preliminary data.</text>
</comment>
<feature type="transmembrane region" description="Helical" evidence="1">
    <location>
        <begin position="12"/>
        <end position="35"/>
    </location>
</feature>
<evidence type="ECO:0000313" key="2">
    <source>
        <dbReference type="EMBL" id="OEE72850.1"/>
    </source>
</evidence>
<evidence type="ECO:0000256" key="1">
    <source>
        <dbReference type="SAM" id="Phobius"/>
    </source>
</evidence>
<keyword evidence="3" id="KW-1185">Reference proteome</keyword>
<keyword evidence="1" id="KW-0472">Membrane</keyword>
<protein>
    <submittedName>
        <fullName evidence="2">Uncharacterized protein</fullName>
    </submittedName>
</protein>
<proteinExistence type="predicted"/>
<keyword evidence="1" id="KW-0812">Transmembrane</keyword>
<reference evidence="2 3" key="1">
    <citation type="journal article" date="2012" name="Science">
        <title>Ecological populations of bacteria act as socially cohesive units of antibiotic production and resistance.</title>
        <authorList>
            <person name="Cordero O.X."/>
            <person name="Wildschutte H."/>
            <person name="Kirkup B."/>
            <person name="Proehl S."/>
            <person name="Ngo L."/>
            <person name="Hussain F."/>
            <person name="Le Roux F."/>
            <person name="Mincer T."/>
            <person name="Polz M.F."/>
        </authorList>
    </citation>
    <scope>NUCLEOTIDE SEQUENCE [LARGE SCALE GENOMIC DNA]</scope>
    <source>
        <strain evidence="2 3">FF-238</strain>
    </source>
</reference>
<accession>A0A1E5CSH7</accession>
<dbReference type="EMBL" id="AJYW02000257">
    <property type="protein sequence ID" value="OEE72850.1"/>
    <property type="molecule type" value="Genomic_DNA"/>
</dbReference>
<dbReference type="RefSeq" id="WP_017053060.1">
    <property type="nucleotide sequence ID" value="NZ_AJYW02000257.1"/>
</dbReference>
<organism evidence="2 3">
    <name type="scientific">Vibrio genomosp. F6 str. FF-238</name>
    <dbReference type="NCBI Taxonomy" id="1191298"/>
    <lineage>
        <taxon>Bacteria</taxon>
        <taxon>Pseudomonadati</taxon>
        <taxon>Pseudomonadota</taxon>
        <taxon>Gammaproteobacteria</taxon>
        <taxon>Vibrionales</taxon>
        <taxon>Vibrionaceae</taxon>
        <taxon>Vibrio</taxon>
    </lineage>
</organism>
<keyword evidence="1" id="KW-1133">Transmembrane helix</keyword>